<dbReference type="PANTHER" id="PTHR36155:SF1">
    <property type="entry name" value="BLL5354 PROTEIN"/>
    <property type="match status" value="1"/>
</dbReference>
<dbReference type="GO" id="GO:0016301">
    <property type="term" value="F:kinase activity"/>
    <property type="evidence" value="ECO:0007669"/>
    <property type="project" value="UniProtKB-KW"/>
</dbReference>
<comment type="caution">
    <text evidence="1">The sequence shown here is derived from an EMBL/GenBank/DDBJ whole genome shotgun (WGS) entry which is preliminary data.</text>
</comment>
<sequence>MELKTVKIENPDHLNMILGQTHFIKSVEDIHEAVVTTVPMAKFGLAFCEASDVCLVRYTGTDDKLVELAKTNAYNLSAGHCFIMFMKDMFPINILNTIQNVPEVCGIFCATANPVEVVIAQTQQGRGILGVIDGFASKGIETDADIQKRKDFLRMIGYKQ</sequence>
<keyword evidence="1" id="KW-0808">Transferase</keyword>
<dbReference type="Proteomes" id="UP000603434">
    <property type="component" value="Unassembled WGS sequence"/>
</dbReference>
<organism evidence="1 2">
    <name type="scientific">Candidatus Desulfatibia profunda</name>
    <dbReference type="NCBI Taxonomy" id="2841695"/>
    <lineage>
        <taxon>Bacteria</taxon>
        <taxon>Pseudomonadati</taxon>
        <taxon>Thermodesulfobacteriota</taxon>
        <taxon>Desulfobacteria</taxon>
        <taxon>Desulfobacterales</taxon>
        <taxon>Desulfobacterales incertae sedis</taxon>
        <taxon>Candidatus Desulfatibia</taxon>
    </lineage>
</organism>
<evidence type="ECO:0000313" key="2">
    <source>
        <dbReference type="Proteomes" id="UP000603434"/>
    </source>
</evidence>
<dbReference type="InterPro" id="IPR007153">
    <property type="entry name" value="Adenosine_kinase"/>
</dbReference>
<dbReference type="SUPFAM" id="SSF103165">
    <property type="entry name" value="Ta1353-like"/>
    <property type="match status" value="1"/>
</dbReference>
<dbReference type="AlphaFoldDB" id="A0A8J6NUI0"/>
<dbReference type="PANTHER" id="PTHR36155">
    <property type="entry name" value="BLL5354 PROTEIN"/>
    <property type="match status" value="1"/>
</dbReference>
<dbReference type="InterPro" id="IPR036902">
    <property type="entry name" value="Ta1353-like_sf"/>
</dbReference>
<name>A0A8J6NUI0_9BACT</name>
<dbReference type="Pfam" id="PF04008">
    <property type="entry name" value="Adenosine_kin"/>
    <property type="match status" value="1"/>
</dbReference>
<accession>A0A8J6NUI0</accession>
<evidence type="ECO:0000313" key="1">
    <source>
        <dbReference type="EMBL" id="MBC8360063.1"/>
    </source>
</evidence>
<reference evidence="1 2" key="1">
    <citation type="submission" date="2020-08" db="EMBL/GenBank/DDBJ databases">
        <title>Bridging the membrane lipid divide: bacteria of the FCB group superphylum have the potential to synthesize archaeal ether lipids.</title>
        <authorList>
            <person name="Villanueva L."/>
            <person name="Von Meijenfeldt F.A.B."/>
            <person name="Westbye A.B."/>
            <person name="Yadav S."/>
            <person name="Hopmans E.C."/>
            <person name="Dutilh B.E."/>
            <person name="Sinninghe Damste J.S."/>
        </authorList>
    </citation>
    <scope>NUCLEOTIDE SEQUENCE [LARGE SCALE GENOMIC DNA]</scope>
    <source>
        <strain evidence="1">NIOZ-UU30</strain>
    </source>
</reference>
<protein>
    <submittedName>
        <fullName evidence="1">Adenosine-specific kinase</fullName>
    </submittedName>
</protein>
<proteinExistence type="predicted"/>
<keyword evidence="1" id="KW-0418">Kinase</keyword>
<dbReference type="EMBL" id="JACNJH010000060">
    <property type="protein sequence ID" value="MBC8360063.1"/>
    <property type="molecule type" value="Genomic_DNA"/>
</dbReference>
<dbReference type="Gene3D" id="3.40.1520.10">
    <property type="entry name" value="Ta1353-like"/>
    <property type="match status" value="1"/>
</dbReference>
<gene>
    <name evidence="1" type="ORF">H8E23_01525</name>
</gene>